<dbReference type="KEGG" id="hjo:AY555_07555"/>
<evidence type="ECO:0000256" key="1">
    <source>
        <dbReference type="ARBA" id="ARBA00010587"/>
    </source>
</evidence>
<comment type="similarity">
    <text evidence="1">Belongs to the hemerythrin family.</text>
</comment>
<keyword evidence="2" id="KW-0479">Metal-binding</keyword>
<dbReference type="GeneID" id="53317012"/>
<evidence type="ECO:0008006" key="6">
    <source>
        <dbReference type="Google" id="ProtNLM"/>
    </source>
</evidence>
<accession>A0A143DEA3</accession>
<dbReference type="SUPFAM" id="SSF47188">
    <property type="entry name" value="Hemerythrin-like"/>
    <property type="match status" value="1"/>
</dbReference>
<evidence type="ECO:0000313" key="5">
    <source>
        <dbReference type="Proteomes" id="UP000076066"/>
    </source>
</evidence>
<keyword evidence="5" id="KW-1185">Reference proteome</keyword>
<reference evidence="4 5" key="1">
    <citation type="submission" date="2016-02" db="EMBL/GenBank/DDBJ databases">
        <title>Complete Genome of H5569, the type strain of the newly described species Haematospirillium jordaniae.</title>
        <authorList>
            <person name="Nicholson A.C."/>
            <person name="Humrighouse B.W."/>
            <person name="Loparov V."/>
            <person name="McQuiston J.R."/>
        </authorList>
    </citation>
    <scope>NUCLEOTIDE SEQUENCE [LARGE SCALE GENOMIC DNA]</scope>
    <source>
        <strain evidence="4 5">H5569</strain>
    </source>
</reference>
<dbReference type="Proteomes" id="UP000076066">
    <property type="component" value="Chromosome"/>
</dbReference>
<dbReference type="RefSeq" id="WP_066135292.1">
    <property type="nucleotide sequence ID" value="NZ_CP014525.1"/>
</dbReference>
<protein>
    <recommendedName>
        <fullName evidence="6">Hemerythrin-like domain-containing protein</fullName>
    </recommendedName>
</protein>
<sequence length="259" mass="29131">MQLATAQDQTIFQESDIAPVVQSPLLPDHLRTGHWYCDIHHGMFLILLTRGAHAASHENEKLTHYFVDTITIYWLVHCLMEEEDMAGALMKGIADPSVVRQHCRAHTALTQWWDNRVFSPLKTSAASCGSIARTMTEFLEQVVHHINEMDQSTYGKASPSSEESLIQAMEALSRTHLPLSPQMAGCQQVAECLAPRMSTLVRPDSLSPLAMEQVKSFFLAPRREPLLDEEHGGFRDLFFAHYGAGRRNSSNTEMPVARF</sequence>
<dbReference type="GO" id="GO:0046872">
    <property type="term" value="F:metal ion binding"/>
    <property type="evidence" value="ECO:0007669"/>
    <property type="project" value="UniProtKB-KW"/>
</dbReference>
<evidence type="ECO:0000256" key="3">
    <source>
        <dbReference type="ARBA" id="ARBA00023004"/>
    </source>
</evidence>
<dbReference type="EMBL" id="CP014525">
    <property type="protein sequence ID" value="AMW35055.1"/>
    <property type="molecule type" value="Genomic_DNA"/>
</dbReference>
<dbReference type="OrthoDB" id="7357558at2"/>
<gene>
    <name evidence="4" type="ORF">AY555_07555</name>
</gene>
<dbReference type="InterPro" id="IPR035938">
    <property type="entry name" value="Hemerythrin-like_sf"/>
</dbReference>
<name>A0A143DEA3_9PROT</name>
<evidence type="ECO:0000256" key="2">
    <source>
        <dbReference type="ARBA" id="ARBA00022723"/>
    </source>
</evidence>
<keyword evidence="3" id="KW-0408">Iron</keyword>
<evidence type="ECO:0000313" key="4">
    <source>
        <dbReference type="EMBL" id="AMW35055.1"/>
    </source>
</evidence>
<proteinExistence type="inferred from homology"/>
<organism evidence="4 5">
    <name type="scientific">Haematospirillum jordaniae</name>
    <dbReference type="NCBI Taxonomy" id="1549855"/>
    <lineage>
        <taxon>Bacteria</taxon>
        <taxon>Pseudomonadati</taxon>
        <taxon>Pseudomonadota</taxon>
        <taxon>Alphaproteobacteria</taxon>
        <taxon>Rhodospirillales</taxon>
        <taxon>Novispirillaceae</taxon>
        <taxon>Haematospirillum</taxon>
    </lineage>
</organism>
<dbReference type="AlphaFoldDB" id="A0A143DEA3"/>